<dbReference type="AntiFam" id="ANF00012">
    <property type="entry name" value="tRNA translation"/>
</dbReference>
<dbReference type="RefSeq" id="YP_656346.1">
    <property type="nucleotide sequence ID" value="NC_008208.1"/>
</dbReference>
<dbReference type="KEGG" id="vg:4156522"/>
<organism evidence="1 2">
    <name type="scientific">Aeromonas phage 25</name>
    <dbReference type="NCBI Taxonomy" id="2911441"/>
    <lineage>
        <taxon>Viruses</taxon>
        <taxon>Duplodnaviria</taxon>
        <taxon>Heunggongvirae</taxon>
        <taxon>Uroviricota</taxon>
        <taxon>Caudoviricetes</taxon>
        <taxon>Pantevenvirales</taxon>
        <taxon>Straboviridae</taxon>
        <taxon>Tulanevirus</taxon>
        <taxon>Tulanevirus bteighttwo</taxon>
    </lineage>
</organism>
<name>Q19CQ5_9CAUD</name>
<proteinExistence type="predicted"/>
<dbReference type="EMBL" id="DQ529280">
    <property type="protein sequence ID" value="ABF72670.1"/>
    <property type="molecule type" value="Genomic_DNA"/>
</dbReference>
<protein>
    <submittedName>
        <fullName evidence="1">Uncharacterized protein</fullName>
    </submittedName>
</protein>
<evidence type="ECO:0000313" key="1">
    <source>
        <dbReference type="EMBL" id="ABF72670.1"/>
    </source>
</evidence>
<keyword evidence="2" id="KW-1185">Reference proteome</keyword>
<dbReference type="Proteomes" id="UP000006653">
    <property type="component" value="Segment"/>
</dbReference>
<dbReference type="GeneID" id="4156522"/>
<evidence type="ECO:0000313" key="2">
    <source>
        <dbReference type="Proteomes" id="UP000006653"/>
    </source>
</evidence>
<accession>Q19CQ5</accession>
<reference evidence="1 2" key="1">
    <citation type="submission" date="2006-05" db="EMBL/GenBank/DDBJ databases">
        <title>Comlete genome of Aeromonas salmonicida bacteriophage 25.</title>
        <authorList>
            <person name="Petrov V.M."/>
            <person name="Nolan J.M."/>
            <person name="Bertrand C."/>
            <person name="Krisch H.M."/>
            <person name="Karam J.D."/>
        </authorList>
    </citation>
    <scope>NUCLEOTIDE SEQUENCE [LARGE SCALE GENOMIC DNA]</scope>
</reference>
<gene>
    <name evidence="1" type="ORF">PHG25p112nc</name>
</gene>
<sequence>MTCVGANNRDRTDDILLGRQKLYQLSYIRKIIYLLQNWWILMDSNHLVYPEGTDLQSAAGRGRSRVSIKLILAVMVGVEPT</sequence>